<keyword evidence="5" id="KW-0238">DNA-binding</keyword>
<organism evidence="5 6">
    <name type="scientific">Fulvivirga sediminis</name>
    <dbReference type="NCBI Taxonomy" id="2803949"/>
    <lineage>
        <taxon>Bacteria</taxon>
        <taxon>Pseudomonadati</taxon>
        <taxon>Bacteroidota</taxon>
        <taxon>Cytophagia</taxon>
        <taxon>Cytophagales</taxon>
        <taxon>Fulvivirgaceae</taxon>
        <taxon>Fulvivirga</taxon>
    </lineage>
</organism>
<dbReference type="SUPFAM" id="SSF52172">
    <property type="entry name" value="CheY-like"/>
    <property type="match status" value="1"/>
</dbReference>
<dbReference type="EMBL" id="JAESIY010000009">
    <property type="protein sequence ID" value="MBL3657788.1"/>
    <property type="molecule type" value="Genomic_DNA"/>
</dbReference>
<evidence type="ECO:0000313" key="6">
    <source>
        <dbReference type="Proteomes" id="UP000659388"/>
    </source>
</evidence>
<name>A0A937JZX1_9BACT</name>
<dbReference type="Gene3D" id="2.40.50.1020">
    <property type="entry name" value="LytTr DNA-binding domain"/>
    <property type="match status" value="1"/>
</dbReference>
<dbReference type="SMART" id="SM00850">
    <property type="entry name" value="LytTR"/>
    <property type="match status" value="1"/>
</dbReference>
<dbReference type="FunFam" id="3.40.50.2300:FF:000051">
    <property type="entry name" value="Two-component response regulator yehT"/>
    <property type="match status" value="1"/>
</dbReference>
<feature type="domain" description="Response regulatory" evidence="3">
    <location>
        <begin position="3"/>
        <end position="114"/>
    </location>
</feature>
<keyword evidence="2" id="KW-0175">Coiled coil</keyword>
<dbReference type="InterPro" id="IPR001789">
    <property type="entry name" value="Sig_transdc_resp-reg_receiver"/>
</dbReference>
<proteinExistence type="predicted"/>
<evidence type="ECO:0000256" key="1">
    <source>
        <dbReference type="PROSITE-ProRule" id="PRU00169"/>
    </source>
</evidence>
<dbReference type="PANTHER" id="PTHR37299:SF1">
    <property type="entry name" value="STAGE 0 SPORULATION PROTEIN A HOMOLOG"/>
    <property type="match status" value="1"/>
</dbReference>
<reference evidence="5" key="1">
    <citation type="submission" date="2021-01" db="EMBL/GenBank/DDBJ databases">
        <title>Fulvivirga kasyanovii gen. nov., sp nov., a novel member of the phylum Bacteroidetes isolated from seawater in a mussel farm.</title>
        <authorList>
            <person name="Zhao L.-H."/>
            <person name="Wang Z.-J."/>
        </authorList>
    </citation>
    <scope>NUCLEOTIDE SEQUENCE</scope>
    <source>
        <strain evidence="5">2943</strain>
    </source>
</reference>
<dbReference type="InterPro" id="IPR046947">
    <property type="entry name" value="LytR-like"/>
</dbReference>
<dbReference type="GO" id="GO:0003677">
    <property type="term" value="F:DNA binding"/>
    <property type="evidence" value="ECO:0007669"/>
    <property type="project" value="UniProtKB-KW"/>
</dbReference>
<evidence type="ECO:0000313" key="5">
    <source>
        <dbReference type="EMBL" id="MBL3657788.1"/>
    </source>
</evidence>
<feature type="modified residue" description="4-aspartylphosphate" evidence="1">
    <location>
        <position position="54"/>
    </location>
</feature>
<keyword evidence="1" id="KW-0597">Phosphoprotein</keyword>
<dbReference type="Pfam" id="PF00072">
    <property type="entry name" value="Response_reg"/>
    <property type="match status" value="1"/>
</dbReference>
<dbReference type="GO" id="GO:0000156">
    <property type="term" value="F:phosphorelay response regulator activity"/>
    <property type="evidence" value="ECO:0007669"/>
    <property type="project" value="InterPro"/>
</dbReference>
<dbReference type="SMART" id="SM00448">
    <property type="entry name" value="REC"/>
    <property type="match status" value="1"/>
</dbReference>
<evidence type="ECO:0000259" key="3">
    <source>
        <dbReference type="PROSITE" id="PS50110"/>
    </source>
</evidence>
<dbReference type="Proteomes" id="UP000659388">
    <property type="component" value="Unassembled WGS sequence"/>
</dbReference>
<gene>
    <name evidence="5" type="ORF">JL102_16685</name>
</gene>
<evidence type="ECO:0000259" key="4">
    <source>
        <dbReference type="PROSITE" id="PS50930"/>
    </source>
</evidence>
<sequence>MIKSLVIDDEKLARDVISAYLKDQPDIEVIAECSNGFEGVKVIQEMKPDLIFLDIQMPKLTGFEMLELLDEVPVIIFSTAFDEYAIKAFEKSAVDYLLKPYSKQRFEESLAKARVKLKNLESSPITMDALLEEKRQEVEQLQRIVVRSGNKIVIIPTAKLDYIEAQDDYVALYSEGKKYLKQITMKYLEQSLPAAEFVRVHRSYIVRVSMIDRLEPYTKDSYVAILKDTSKISVSRSGYASLKEVLNF</sequence>
<dbReference type="Pfam" id="PF04397">
    <property type="entry name" value="LytTR"/>
    <property type="match status" value="1"/>
</dbReference>
<dbReference type="InterPro" id="IPR007492">
    <property type="entry name" value="LytTR_DNA-bd_dom"/>
</dbReference>
<keyword evidence="6" id="KW-1185">Reference proteome</keyword>
<accession>A0A937JZX1</accession>
<feature type="coiled-coil region" evidence="2">
    <location>
        <begin position="103"/>
        <end position="151"/>
    </location>
</feature>
<dbReference type="RefSeq" id="WP_202245576.1">
    <property type="nucleotide sequence ID" value="NZ_JAESIY010000009.1"/>
</dbReference>
<dbReference type="PROSITE" id="PS50110">
    <property type="entry name" value="RESPONSE_REGULATORY"/>
    <property type="match status" value="1"/>
</dbReference>
<dbReference type="AlphaFoldDB" id="A0A937JZX1"/>
<dbReference type="InterPro" id="IPR011006">
    <property type="entry name" value="CheY-like_superfamily"/>
</dbReference>
<evidence type="ECO:0000256" key="2">
    <source>
        <dbReference type="SAM" id="Coils"/>
    </source>
</evidence>
<comment type="caution">
    <text evidence="5">The sequence shown here is derived from an EMBL/GenBank/DDBJ whole genome shotgun (WGS) entry which is preliminary data.</text>
</comment>
<protein>
    <submittedName>
        <fullName evidence="5">LytTR family transcriptional regulator DNA-binding domain-containing protein</fullName>
    </submittedName>
</protein>
<dbReference type="Gene3D" id="3.40.50.2300">
    <property type="match status" value="1"/>
</dbReference>
<dbReference type="PROSITE" id="PS50930">
    <property type="entry name" value="HTH_LYTTR"/>
    <property type="match status" value="1"/>
</dbReference>
<dbReference type="PANTHER" id="PTHR37299">
    <property type="entry name" value="TRANSCRIPTIONAL REGULATOR-RELATED"/>
    <property type="match status" value="1"/>
</dbReference>
<feature type="domain" description="HTH LytTR-type" evidence="4">
    <location>
        <begin position="144"/>
        <end position="248"/>
    </location>
</feature>